<accession>R7ZR51</accession>
<protein>
    <submittedName>
        <fullName evidence="1">ThiS domain protein</fullName>
    </submittedName>
</protein>
<dbReference type="AlphaFoldDB" id="R7ZR51"/>
<dbReference type="Pfam" id="PF02597">
    <property type="entry name" value="ThiS"/>
    <property type="match status" value="1"/>
</dbReference>
<dbReference type="OrthoDB" id="9156098at2"/>
<gene>
    <name evidence="1" type="ORF">ADIS_2988</name>
</gene>
<dbReference type="InterPro" id="IPR052045">
    <property type="entry name" value="Sulfur_Carrier/Prot_Modifier"/>
</dbReference>
<comment type="caution">
    <text evidence="1">The sequence shown here is derived from an EMBL/GenBank/DDBJ whole genome shotgun (WGS) entry which is preliminary data.</text>
</comment>
<proteinExistence type="predicted"/>
<dbReference type="PANTHER" id="PTHR38031">
    <property type="entry name" value="SULFUR CARRIER PROTEIN SLR0821-RELATED"/>
    <property type="match status" value="1"/>
</dbReference>
<keyword evidence="2" id="KW-1185">Reference proteome</keyword>
<name>R7ZR51_9BACT</name>
<dbReference type="Gene3D" id="3.10.20.30">
    <property type="match status" value="1"/>
</dbReference>
<organism evidence="1 2">
    <name type="scientific">Lunatimonas lonarensis</name>
    <dbReference type="NCBI Taxonomy" id="1232681"/>
    <lineage>
        <taxon>Bacteria</taxon>
        <taxon>Pseudomonadati</taxon>
        <taxon>Bacteroidota</taxon>
        <taxon>Cytophagia</taxon>
        <taxon>Cytophagales</taxon>
        <taxon>Cyclobacteriaceae</taxon>
    </lineage>
</organism>
<dbReference type="SUPFAM" id="SSF54285">
    <property type="entry name" value="MoaD/ThiS"/>
    <property type="match status" value="1"/>
</dbReference>
<sequence length="92" mass="9939">MASVIIPTPLRKFTDNTVQVEIEGETVAEILEGLVSLYPGLKTYLRTADGNLPSFINIFVDQDDIRSLKMEQSVVKNTSVVSIVPAIAGGGF</sequence>
<evidence type="ECO:0000313" key="2">
    <source>
        <dbReference type="Proteomes" id="UP000013909"/>
    </source>
</evidence>
<dbReference type="RefSeq" id="WP_010855122.1">
    <property type="nucleotide sequence ID" value="NZ_AQHR01000085.1"/>
</dbReference>
<dbReference type="PANTHER" id="PTHR38031:SF1">
    <property type="entry name" value="SULFUR CARRIER PROTEIN CYSO"/>
    <property type="match status" value="1"/>
</dbReference>
<reference evidence="1 2" key="1">
    <citation type="submission" date="2013-02" db="EMBL/GenBank/DDBJ databases">
        <title>A novel strain isolated from Lonar lake, Maharashtra, India.</title>
        <authorList>
            <person name="Singh A."/>
        </authorList>
    </citation>
    <scope>NUCLEOTIDE SEQUENCE [LARGE SCALE GENOMIC DNA]</scope>
    <source>
        <strain evidence="1 2">AK24</strain>
    </source>
</reference>
<dbReference type="EMBL" id="AQHR01000085">
    <property type="protein sequence ID" value="EON76538.1"/>
    <property type="molecule type" value="Genomic_DNA"/>
</dbReference>
<dbReference type="STRING" id="1232681.ADIS_2988"/>
<dbReference type="InterPro" id="IPR003749">
    <property type="entry name" value="ThiS/MoaD-like"/>
</dbReference>
<dbReference type="InterPro" id="IPR016155">
    <property type="entry name" value="Mopterin_synth/thiamin_S_b"/>
</dbReference>
<dbReference type="Proteomes" id="UP000013909">
    <property type="component" value="Unassembled WGS sequence"/>
</dbReference>
<dbReference type="InterPro" id="IPR012675">
    <property type="entry name" value="Beta-grasp_dom_sf"/>
</dbReference>
<evidence type="ECO:0000313" key="1">
    <source>
        <dbReference type="EMBL" id="EON76538.1"/>
    </source>
</evidence>